<organism evidence="2 3">
    <name type="scientific">Paraphoma chrysanthemicola</name>
    <dbReference type="NCBI Taxonomy" id="798071"/>
    <lineage>
        <taxon>Eukaryota</taxon>
        <taxon>Fungi</taxon>
        <taxon>Dikarya</taxon>
        <taxon>Ascomycota</taxon>
        <taxon>Pezizomycotina</taxon>
        <taxon>Dothideomycetes</taxon>
        <taxon>Pleosporomycetidae</taxon>
        <taxon>Pleosporales</taxon>
        <taxon>Pleosporineae</taxon>
        <taxon>Phaeosphaeriaceae</taxon>
        <taxon>Paraphoma</taxon>
    </lineage>
</organism>
<gene>
    <name evidence="2" type="ORF">FB567DRAFT_571048</name>
</gene>
<accession>A0A8K0R312</accession>
<evidence type="ECO:0000256" key="1">
    <source>
        <dbReference type="SAM" id="MobiDB-lite"/>
    </source>
</evidence>
<dbReference type="AlphaFoldDB" id="A0A8K0R312"/>
<evidence type="ECO:0000313" key="3">
    <source>
        <dbReference type="Proteomes" id="UP000813461"/>
    </source>
</evidence>
<comment type="caution">
    <text evidence="2">The sequence shown here is derived from an EMBL/GenBank/DDBJ whole genome shotgun (WGS) entry which is preliminary data.</text>
</comment>
<dbReference type="EMBL" id="JAGMVJ010000014">
    <property type="protein sequence ID" value="KAH7082128.1"/>
    <property type="molecule type" value="Genomic_DNA"/>
</dbReference>
<dbReference type="OrthoDB" id="3790813at2759"/>
<reference evidence="2" key="1">
    <citation type="journal article" date="2021" name="Nat. Commun.">
        <title>Genetic determinants of endophytism in the Arabidopsis root mycobiome.</title>
        <authorList>
            <person name="Mesny F."/>
            <person name="Miyauchi S."/>
            <person name="Thiergart T."/>
            <person name="Pickel B."/>
            <person name="Atanasova L."/>
            <person name="Karlsson M."/>
            <person name="Huettel B."/>
            <person name="Barry K.W."/>
            <person name="Haridas S."/>
            <person name="Chen C."/>
            <person name="Bauer D."/>
            <person name="Andreopoulos W."/>
            <person name="Pangilinan J."/>
            <person name="LaButti K."/>
            <person name="Riley R."/>
            <person name="Lipzen A."/>
            <person name="Clum A."/>
            <person name="Drula E."/>
            <person name="Henrissat B."/>
            <person name="Kohler A."/>
            <person name="Grigoriev I.V."/>
            <person name="Martin F.M."/>
            <person name="Hacquard S."/>
        </authorList>
    </citation>
    <scope>NUCLEOTIDE SEQUENCE</scope>
    <source>
        <strain evidence="2">MPI-SDFR-AT-0120</strain>
    </source>
</reference>
<feature type="compositionally biased region" description="Polar residues" evidence="1">
    <location>
        <begin position="1"/>
        <end position="12"/>
    </location>
</feature>
<name>A0A8K0R312_9PLEO</name>
<feature type="compositionally biased region" description="Pro residues" evidence="1">
    <location>
        <begin position="13"/>
        <end position="27"/>
    </location>
</feature>
<keyword evidence="3" id="KW-1185">Reference proteome</keyword>
<sequence length="298" mass="33624">MPTFARPTSSRPATPPLVDPENTPPFTRPSTPTPLESWDTNTFAEKSTCLSPSPNGNWRTNLTHPIDTAASINASLSWHSLRNTVSHAAESASDTFHDRLNNAFQGHDVPAMHDRVMALVTNVSMPSLRDVSRSFDHVTDGLVEMRESNEHGSFVDEELVSDHFSFARHIGTKAKRALVKQGICREWEIEYSKAGREWQARLDGALVDLFKKEKKYFCIEQLFGMNTIWVADVTNKVWRLELDTGMVEVAVKGDGDEFEERVLFLRTEFGLPEEYGSVRIANIERNVVEEGDWMAVDL</sequence>
<dbReference type="Proteomes" id="UP000813461">
    <property type="component" value="Unassembled WGS sequence"/>
</dbReference>
<feature type="region of interest" description="Disordered" evidence="1">
    <location>
        <begin position="1"/>
        <end position="39"/>
    </location>
</feature>
<proteinExistence type="predicted"/>
<evidence type="ECO:0000313" key="2">
    <source>
        <dbReference type="EMBL" id="KAH7082128.1"/>
    </source>
</evidence>
<protein>
    <submittedName>
        <fullName evidence="2">Uncharacterized protein</fullName>
    </submittedName>
</protein>